<keyword evidence="4 6" id="KW-0547">Nucleotide-binding</keyword>
<dbReference type="InterPro" id="IPR020628">
    <property type="entry name" value="Formate_THF_ligase_CS"/>
</dbReference>
<evidence type="ECO:0000256" key="1">
    <source>
        <dbReference type="ARBA" id="ARBA00004777"/>
    </source>
</evidence>
<comment type="catalytic activity">
    <reaction evidence="6">
        <text>(6S)-5,6,7,8-tetrahydrofolate + formate + ATP = (6R)-10-formyltetrahydrofolate + ADP + phosphate</text>
        <dbReference type="Rhea" id="RHEA:20221"/>
        <dbReference type="ChEBI" id="CHEBI:15740"/>
        <dbReference type="ChEBI" id="CHEBI:30616"/>
        <dbReference type="ChEBI" id="CHEBI:43474"/>
        <dbReference type="ChEBI" id="CHEBI:57453"/>
        <dbReference type="ChEBI" id="CHEBI:195366"/>
        <dbReference type="ChEBI" id="CHEBI:456216"/>
        <dbReference type="EC" id="6.3.4.3"/>
    </reaction>
</comment>
<reference evidence="7 8" key="1">
    <citation type="submission" date="2021-01" db="EMBL/GenBank/DDBJ databases">
        <title>Genomic Encyclopedia of Type Strains, Phase IV (KMG-IV): sequencing the most valuable type-strain genomes for metagenomic binning, comparative biology and taxonomic classification.</title>
        <authorList>
            <person name="Goeker M."/>
        </authorList>
    </citation>
    <scope>NUCLEOTIDE SEQUENCE [LARGE SCALE GENOMIC DNA]</scope>
    <source>
        <strain evidence="7 8">DSM 24834</strain>
    </source>
</reference>
<evidence type="ECO:0000256" key="5">
    <source>
        <dbReference type="ARBA" id="ARBA00022840"/>
    </source>
</evidence>
<accession>A0ABS2N8S5</accession>
<dbReference type="HAMAP" id="MF_01543">
    <property type="entry name" value="FTHFS"/>
    <property type="match status" value="1"/>
</dbReference>
<evidence type="ECO:0000313" key="8">
    <source>
        <dbReference type="Proteomes" id="UP001646157"/>
    </source>
</evidence>
<evidence type="ECO:0000313" key="7">
    <source>
        <dbReference type="EMBL" id="MBM7584266.1"/>
    </source>
</evidence>
<keyword evidence="5 6" id="KW-0067">ATP-binding</keyword>
<dbReference type="PROSITE" id="PS00722">
    <property type="entry name" value="FTHFS_2"/>
    <property type="match status" value="1"/>
</dbReference>
<gene>
    <name evidence="6" type="primary">fhs</name>
    <name evidence="7" type="ORF">JOC86_000803</name>
</gene>
<dbReference type="EMBL" id="JAFBDZ010000001">
    <property type="protein sequence ID" value="MBM7584266.1"/>
    <property type="molecule type" value="Genomic_DNA"/>
</dbReference>
<dbReference type="Pfam" id="PF01268">
    <property type="entry name" value="FTHFS"/>
    <property type="match status" value="1"/>
</dbReference>
<dbReference type="Gene3D" id="3.40.50.300">
    <property type="entry name" value="P-loop containing nucleotide triphosphate hydrolases"/>
    <property type="match status" value="1"/>
</dbReference>
<comment type="caution">
    <text evidence="7">The sequence shown here is derived from an EMBL/GenBank/DDBJ whole genome shotgun (WGS) entry which is preliminary data.</text>
</comment>
<evidence type="ECO:0000256" key="3">
    <source>
        <dbReference type="ARBA" id="ARBA00022598"/>
    </source>
</evidence>
<dbReference type="PROSITE" id="PS00721">
    <property type="entry name" value="FTHFS_1"/>
    <property type="match status" value="1"/>
</dbReference>
<dbReference type="Gene3D" id="3.10.410.10">
    <property type="entry name" value="Formyltetrahydrofolate synthetase, domain 3"/>
    <property type="match status" value="1"/>
</dbReference>
<keyword evidence="8" id="KW-1185">Reference proteome</keyword>
<organism evidence="7 8">
    <name type="scientific">Rossellomorea pakistanensis</name>
    <dbReference type="NCBI Taxonomy" id="992288"/>
    <lineage>
        <taxon>Bacteria</taxon>
        <taxon>Bacillati</taxon>
        <taxon>Bacillota</taxon>
        <taxon>Bacilli</taxon>
        <taxon>Bacillales</taxon>
        <taxon>Bacillaceae</taxon>
        <taxon>Rossellomorea</taxon>
    </lineage>
</organism>
<dbReference type="EC" id="6.3.4.3" evidence="6"/>
<keyword evidence="2 6" id="KW-0554">One-carbon metabolism</keyword>
<dbReference type="InterPro" id="IPR027417">
    <property type="entry name" value="P-loop_NTPase"/>
</dbReference>
<dbReference type="GO" id="GO:0004329">
    <property type="term" value="F:formate-tetrahydrofolate ligase activity"/>
    <property type="evidence" value="ECO:0007669"/>
    <property type="project" value="UniProtKB-EC"/>
</dbReference>
<comment type="pathway">
    <text evidence="1 6">One-carbon metabolism; tetrahydrofolate interconversion.</text>
</comment>
<feature type="binding site" evidence="6">
    <location>
        <begin position="71"/>
        <end position="78"/>
    </location>
    <ligand>
        <name>ATP</name>
        <dbReference type="ChEBI" id="CHEBI:30616"/>
    </ligand>
</feature>
<proteinExistence type="inferred from homology"/>
<keyword evidence="3 6" id="KW-0436">Ligase</keyword>
<dbReference type="Gene3D" id="3.30.1510.10">
    <property type="entry name" value="Domain 2, N(10)-formyltetrahydrofolate synthetase"/>
    <property type="match status" value="1"/>
</dbReference>
<comment type="similarity">
    <text evidence="6">Belongs to the formate--tetrahydrofolate ligase family.</text>
</comment>
<evidence type="ECO:0000256" key="2">
    <source>
        <dbReference type="ARBA" id="ARBA00022563"/>
    </source>
</evidence>
<evidence type="ECO:0000256" key="4">
    <source>
        <dbReference type="ARBA" id="ARBA00022741"/>
    </source>
</evidence>
<evidence type="ECO:0000256" key="6">
    <source>
        <dbReference type="HAMAP-Rule" id="MF_01543"/>
    </source>
</evidence>
<dbReference type="Proteomes" id="UP001646157">
    <property type="component" value="Unassembled WGS sequence"/>
</dbReference>
<name>A0ABS2N8S5_9BACI</name>
<protein>
    <recommendedName>
        <fullName evidence="6">Formate--tetrahydrofolate ligase</fullName>
        <ecNumber evidence="6">6.3.4.3</ecNumber>
    </recommendedName>
    <alternativeName>
        <fullName evidence="6">Formyltetrahydrofolate synthetase</fullName>
        <shortName evidence="6">FHS</shortName>
        <shortName evidence="6">FTHFS</shortName>
    </alternativeName>
</protein>
<dbReference type="RefSeq" id="WP_205168441.1">
    <property type="nucleotide sequence ID" value="NZ_JAFBDZ010000001.1"/>
</dbReference>
<dbReference type="NCBIfam" id="NF010030">
    <property type="entry name" value="PRK13505.1"/>
    <property type="match status" value="1"/>
</dbReference>
<dbReference type="CDD" id="cd00477">
    <property type="entry name" value="FTHFS"/>
    <property type="match status" value="1"/>
</dbReference>
<sequence length="565" mass="61403">MSVRAKHQSDIEIAQASKLKPINEIAELIGLKQEDIELYGPYKAKITYEAMSQMKDVKNGKLVLVTSINPTPAGEGKSTVTVGLGDAFNLLGEKAMIAMREPSLGPTMGMKGGATGGGYAQVLPMEDINLHFTGDIHAITTANNALSALIDNHIHQGNALGIDARRITWKRSIDMNDRALRQVVIGLGGPVQGVPREDGFDITVASEIMAVLCLSKDLQDLKKRLSSMVIGYKYDRTPVTVKDLGVEGALTLLLKDALKPNLVQTIEHTPALIHGGPFANIAHGCNSVMATNAALKLSDIVVTEAGFGADLGAEKFLNIKTRALGAHPDAVVLVATVRALKMHGGQSKGDLNTEDLQALEKGLQNLKKHMETLEKFGVPFVIAINRFITDTDLELNALQKWCEDQGVAVSLTEVWEHGGKGGLDLAQKVLKIIDKHENHFNHFNHLYNEETSIEEKIKTIAINVYGAKNVEFSVKAKKQLNEIDKFEWAHLPVCMAKTQYSLSDDAKNLGRPEDFIITIRELRPKIGAGFIVALTGEVMTMPGLPSQPAAYQMDVDEQGKAIGLF</sequence>
<dbReference type="SUPFAM" id="SSF52540">
    <property type="entry name" value="P-loop containing nucleoside triphosphate hydrolases"/>
    <property type="match status" value="1"/>
</dbReference>
<dbReference type="InterPro" id="IPR000559">
    <property type="entry name" value="Formate_THF_ligase"/>
</dbReference>